<evidence type="ECO:0000313" key="2">
    <source>
        <dbReference type="EMBL" id="PDH34041.1"/>
    </source>
</evidence>
<feature type="transmembrane region" description="Helical" evidence="1">
    <location>
        <begin position="21"/>
        <end position="41"/>
    </location>
</feature>
<dbReference type="Proteomes" id="UP000219329">
    <property type="component" value="Unassembled WGS sequence"/>
</dbReference>
<proteinExistence type="predicted"/>
<dbReference type="AlphaFoldDB" id="A0A2A5WCF8"/>
<protein>
    <submittedName>
        <fullName evidence="2">Uncharacterized protein</fullName>
    </submittedName>
</protein>
<gene>
    <name evidence="2" type="ORF">CNF02_06705</name>
</gene>
<name>A0A2A5WCF8_9GAMM</name>
<organism evidence="2 3">
    <name type="scientific">OM182 bacterium MED-G28</name>
    <dbReference type="NCBI Taxonomy" id="1986256"/>
    <lineage>
        <taxon>Bacteria</taxon>
        <taxon>Pseudomonadati</taxon>
        <taxon>Pseudomonadota</taxon>
        <taxon>Gammaproteobacteria</taxon>
        <taxon>OMG group</taxon>
        <taxon>OM182 clade</taxon>
    </lineage>
</organism>
<keyword evidence="1" id="KW-1133">Transmembrane helix</keyword>
<dbReference type="EMBL" id="NTJZ01000005">
    <property type="protein sequence ID" value="PDH34041.1"/>
    <property type="molecule type" value="Genomic_DNA"/>
</dbReference>
<sequence length="214" mass="24876">MAQRDQQLISMKFVVFKYFQQTFITNQIVILTVITSFWSILQAQETIQTQIVGEWVINEDLSDNTDDQVEEAIEAGGGDGGRGFFNRQEDFYRGGPPEHELYDRLSYDDILVIAYADPEFIFIFENNYERVFHTDGRRRRSTANDFYEEGGSDWSEGNFEGNALVVEARPRDGGYTLETYTVENNGELLRIAMQIQPASFREPIELVRYFDRKE</sequence>
<keyword evidence="1" id="KW-0472">Membrane</keyword>
<evidence type="ECO:0000313" key="3">
    <source>
        <dbReference type="Proteomes" id="UP000219329"/>
    </source>
</evidence>
<accession>A0A2A5WCF8</accession>
<reference evidence="2 3" key="1">
    <citation type="submission" date="2017-08" db="EMBL/GenBank/DDBJ databases">
        <title>Fine stratification of microbial communities through a metagenomic profile of the photic zone.</title>
        <authorList>
            <person name="Haro-Moreno J.M."/>
            <person name="Lopez-Perez M."/>
            <person name="De La Torre J."/>
            <person name="Picazo A."/>
            <person name="Camacho A."/>
            <person name="Rodriguez-Valera F."/>
        </authorList>
    </citation>
    <scope>NUCLEOTIDE SEQUENCE [LARGE SCALE GENOMIC DNA]</scope>
    <source>
        <strain evidence="2">MED-G28</strain>
    </source>
</reference>
<keyword evidence="1" id="KW-0812">Transmembrane</keyword>
<comment type="caution">
    <text evidence="2">The sequence shown here is derived from an EMBL/GenBank/DDBJ whole genome shotgun (WGS) entry which is preliminary data.</text>
</comment>
<evidence type="ECO:0000256" key="1">
    <source>
        <dbReference type="SAM" id="Phobius"/>
    </source>
</evidence>